<dbReference type="GO" id="GO:0004553">
    <property type="term" value="F:hydrolase activity, hydrolyzing O-glycosyl compounds"/>
    <property type="evidence" value="ECO:0007669"/>
    <property type="project" value="InterPro"/>
</dbReference>
<dbReference type="InterPro" id="IPR001360">
    <property type="entry name" value="Glyco_hydro_1"/>
</dbReference>
<dbReference type="GO" id="GO:0005975">
    <property type="term" value="P:carbohydrate metabolic process"/>
    <property type="evidence" value="ECO:0007669"/>
    <property type="project" value="InterPro"/>
</dbReference>
<dbReference type="Proteomes" id="UP000589373">
    <property type="component" value="Unassembled WGS sequence"/>
</dbReference>
<evidence type="ECO:0000313" key="2">
    <source>
        <dbReference type="EMBL" id="NLD31762.1"/>
    </source>
</evidence>
<dbReference type="EMBL" id="JAAZCD010000132">
    <property type="protein sequence ID" value="NLD31762.1"/>
    <property type="molecule type" value="Genomic_DNA"/>
</dbReference>
<dbReference type="InterPro" id="IPR017853">
    <property type="entry name" value="GH"/>
</dbReference>
<dbReference type="Gene3D" id="3.20.20.80">
    <property type="entry name" value="Glycosidases"/>
    <property type="match status" value="1"/>
</dbReference>
<proteinExistence type="predicted"/>
<feature type="compositionally biased region" description="Polar residues" evidence="1">
    <location>
        <begin position="101"/>
        <end position="111"/>
    </location>
</feature>
<dbReference type="Pfam" id="PF00232">
    <property type="entry name" value="Glyco_hydro_1"/>
    <property type="match status" value="1"/>
</dbReference>
<feature type="region of interest" description="Disordered" evidence="1">
    <location>
        <begin position="79"/>
        <end position="111"/>
    </location>
</feature>
<sequence>MFRSPEDLIFGGATAAYQEGVDLNHKVFAECEKEGMLPFVTLHHFDTTKRLFDQGNFLNRDTMDAFVVGNKMGRHLRRGDVSRRRARRTAFSSGEAVVHRSTASGAPSMNQ</sequence>
<gene>
    <name evidence="2" type="ORF">GX662_05815</name>
</gene>
<accession>A0A847D3V6</accession>
<dbReference type="AlphaFoldDB" id="A0A847D3V6"/>
<dbReference type="SUPFAM" id="SSF51445">
    <property type="entry name" value="(Trans)glycosidases"/>
    <property type="match status" value="1"/>
</dbReference>
<evidence type="ECO:0000256" key="1">
    <source>
        <dbReference type="SAM" id="MobiDB-lite"/>
    </source>
</evidence>
<name>A0A847D3V6_9LACT</name>
<comment type="caution">
    <text evidence="2">The sequence shown here is derived from an EMBL/GenBank/DDBJ whole genome shotgun (WGS) entry which is preliminary data.</text>
</comment>
<keyword evidence="2" id="KW-0378">Hydrolase</keyword>
<evidence type="ECO:0000313" key="3">
    <source>
        <dbReference type="Proteomes" id="UP000589373"/>
    </source>
</evidence>
<reference evidence="2 3" key="1">
    <citation type="journal article" date="2020" name="Biotechnol. Biofuels">
        <title>New insights from the biogas microbiome by comprehensive genome-resolved metagenomics of nearly 1600 species originating from multiple anaerobic digesters.</title>
        <authorList>
            <person name="Campanaro S."/>
            <person name="Treu L."/>
            <person name="Rodriguez-R L.M."/>
            <person name="Kovalovszki A."/>
            <person name="Ziels R.M."/>
            <person name="Maus I."/>
            <person name="Zhu X."/>
            <person name="Kougias P.G."/>
            <person name="Basile A."/>
            <person name="Luo G."/>
            <person name="Schluter A."/>
            <person name="Konstantinidis K.T."/>
            <person name="Angelidaki I."/>
        </authorList>
    </citation>
    <scope>NUCLEOTIDE SEQUENCE [LARGE SCALE GENOMIC DNA]</scope>
    <source>
        <strain evidence="2">AS07pgkLD_105</strain>
    </source>
</reference>
<protein>
    <submittedName>
        <fullName evidence="2">Family 1 glycosylhydrolase</fullName>
    </submittedName>
</protein>
<organism evidence="2 3">
    <name type="scientific">Trichococcus flocculiformis</name>
    <dbReference type="NCBI Taxonomy" id="82803"/>
    <lineage>
        <taxon>Bacteria</taxon>
        <taxon>Bacillati</taxon>
        <taxon>Bacillota</taxon>
        <taxon>Bacilli</taxon>
        <taxon>Lactobacillales</taxon>
        <taxon>Carnobacteriaceae</taxon>
        <taxon>Trichococcus</taxon>
    </lineage>
</organism>